<feature type="transmembrane region" description="Helical" evidence="6">
    <location>
        <begin position="61"/>
        <end position="92"/>
    </location>
</feature>
<evidence type="ECO:0000313" key="8">
    <source>
        <dbReference type="Proteomes" id="UP000433050"/>
    </source>
</evidence>
<gene>
    <name evidence="7" type="primary">rbsC_3</name>
    <name evidence="7" type="ORF">STARVERO_02626</name>
</gene>
<feature type="transmembrane region" description="Helical" evidence="6">
    <location>
        <begin position="284"/>
        <end position="302"/>
    </location>
</feature>
<keyword evidence="3 6" id="KW-0812">Transmembrane</keyword>
<evidence type="ECO:0000256" key="6">
    <source>
        <dbReference type="SAM" id="Phobius"/>
    </source>
</evidence>
<evidence type="ECO:0000256" key="3">
    <source>
        <dbReference type="ARBA" id="ARBA00022692"/>
    </source>
</evidence>
<dbReference type="AlphaFoldDB" id="A0A5S9PA98"/>
<dbReference type="Proteomes" id="UP000433050">
    <property type="component" value="Unassembled WGS sequence"/>
</dbReference>
<evidence type="ECO:0000256" key="1">
    <source>
        <dbReference type="ARBA" id="ARBA00004651"/>
    </source>
</evidence>
<sequence>MSLAVPSENGKPLRGLLDAFRSVEKSLWFPIGVVLFLFVFFSLATDSFATIRNFTAISGQAATLLIVCLGATFVVLMGSIDLSVGAIVLLVGAGSVQILNSFGIGYWVLPLAALLGGLLGSINGAVYAYGRIPSFIVTLGTLSVFTGIALTLLDGRAIQFTAPGFEQIAIGQFIPRLPNIALWSLVAWAIVVVVAVRTRFGRYMYLIGGGEQVASTSGLPVRRYKIYAFAISGVLAGLGSILAVARLGAAGPSLGSDLLLNSLAAIVVGGTSLAGGVGGPHRTLIGVLIIAILDNGLNLMGVSQYLQMIIKGLVVIAAVLVSRNATQEAVVK</sequence>
<dbReference type="PANTHER" id="PTHR32196">
    <property type="entry name" value="ABC TRANSPORTER PERMEASE PROTEIN YPHD-RELATED-RELATED"/>
    <property type="match status" value="1"/>
</dbReference>
<dbReference type="CDD" id="cd06579">
    <property type="entry name" value="TM_PBP1_transp_AraH_like"/>
    <property type="match status" value="1"/>
</dbReference>
<feature type="transmembrane region" description="Helical" evidence="6">
    <location>
        <begin position="27"/>
        <end position="49"/>
    </location>
</feature>
<dbReference type="PANTHER" id="PTHR32196:SF72">
    <property type="entry name" value="RIBOSE IMPORT PERMEASE PROTEIN RBSC"/>
    <property type="match status" value="1"/>
</dbReference>
<dbReference type="InterPro" id="IPR001851">
    <property type="entry name" value="ABC_transp_permease"/>
</dbReference>
<proteinExistence type="predicted"/>
<keyword evidence="2" id="KW-1003">Cell membrane</keyword>
<dbReference type="Pfam" id="PF02653">
    <property type="entry name" value="BPD_transp_2"/>
    <property type="match status" value="1"/>
</dbReference>
<feature type="transmembrane region" description="Helical" evidence="6">
    <location>
        <begin position="173"/>
        <end position="196"/>
    </location>
</feature>
<evidence type="ECO:0000256" key="5">
    <source>
        <dbReference type="ARBA" id="ARBA00023136"/>
    </source>
</evidence>
<dbReference type="RefSeq" id="WP_159599296.1">
    <property type="nucleotide sequence ID" value="NZ_CACSAS010000001.1"/>
</dbReference>
<dbReference type="GO" id="GO:0022857">
    <property type="term" value="F:transmembrane transporter activity"/>
    <property type="evidence" value="ECO:0007669"/>
    <property type="project" value="InterPro"/>
</dbReference>
<organism evidence="7 8">
    <name type="scientific">Starkeya nomas</name>
    <dbReference type="NCBI Taxonomy" id="2666134"/>
    <lineage>
        <taxon>Bacteria</taxon>
        <taxon>Pseudomonadati</taxon>
        <taxon>Pseudomonadota</taxon>
        <taxon>Alphaproteobacteria</taxon>
        <taxon>Hyphomicrobiales</taxon>
        <taxon>Xanthobacteraceae</taxon>
        <taxon>Starkeya</taxon>
    </lineage>
</organism>
<accession>A0A5S9PA98</accession>
<keyword evidence="4 6" id="KW-1133">Transmembrane helix</keyword>
<feature type="transmembrane region" description="Helical" evidence="6">
    <location>
        <begin position="258"/>
        <end position="277"/>
    </location>
</feature>
<dbReference type="GO" id="GO:0005886">
    <property type="term" value="C:plasma membrane"/>
    <property type="evidence" value="ECO:0007669"/>
    <property type="project" value="UniProtKB-SubCell"/>
</dbReference>
<reference evidence="7 8" key="1">
    <citation type="submission" date="2019-12" db="EMBL/GenBank/DDBJ databases">
        <authorList>
            <person name="Reyes-Prieto M."/>
        </authorList>
    </citation>
    <scope>NUCLEOTIDE SEQUENCE [LARGE SCALE GENOMIC DNA]</scope>
    <source>
        <strain evidence="7">HF14-78462</strain>
    </source>
</reference>
<evidence type="ECO:0000256" key="2">
    <source>
        <dbReference type="ARBA" id="ARBA00022475"/>
    </source>
</evidence>
<keyword evidence="8" id="KW-1185">Reference proteome</keyword>
<feature type="transmembrane region" description="Helical" evidence="6">
    <location>
        <begin position="104"/>
        <end position="128"/>
    </location>
</feature>
<dbReference type="EMBL" id="CACSAS010000001">
    <property type="protein sequence ID" value="CAA0100570.1"/>
    <property type="molecule type" value="Genomic_DNA"/>
</dbReference>
<evidence type="ECO:0000256" key="4">
    <source>
        <dbReference type="ARBA" id="ARBA00022989"/>
    </source>
</evidence>
<protein>
    <submittedName>
        <fullName evidence="7">Ribose import permease protein RbsC</fullName>
    </submittedName>
</protein>
<name>A0A5S9PA98_9HYPH</name>
<evidence type="ECO:0000313" key="7">
    <source>
        <dbReference type="EMBL" id="CAA0100570.1"/>
    </source>
</evidence>
<feature type="transmembrane region" description="Helical" evidence="6">
    <location>
        <begin position="135"/>
        <end position="153"/>
    </location>
</feature>
<keyword evidence="5 6" id="KW-0472">Membrane</keyword>
<comment type="subcellular location">
    <subcellularLocation>
        <location evidence="1">Cell membrane</location>
        <topology evidence="1">Multi-pass membrane protein</topology>
    </subcellularLocation>
</comment>
<feature type="transmembrane region" description="Helical" evidence="6">
    <location>
        <begin position="226"/>
        <end position="246"/>
    </location>
</feature>